<evidence type="ECO:0000259" key="1">
    <source>
        <dbReference type="Pfam" id="PF21006"/>
    </source>
</evidence>
<reference evidence="2" key="1">
    <citation type="submission" date="2019-03" db="EMBL/GenBank/DDBJ databases">
        <title>Lake Tanganyika Metagenome-Assembled Genomes (MAGs).</title>
        <authorList>
            <person name="Tran P."/>
        </authorList>
    </citation>
    <scope>NUCLEOTIDE SEQUENCE</scope>
    <source>
        <strain evidence="2">K_DeepCast_65m_m2_066</strain>
    </source>
</reference>
<dbReference type="InterPro" id="IPR049054">
    <property type="entry name" value="CN_hydtase_beta-like_N"/>
</dbReference>
<accession>A0A938B508</accession>
<dbReference type="Gene3D" id="1.10.472.20">
    <property type="entry name" value="Nitrile hydratase, beta subunit"/>
    <property type="match status" value="1"/>
</dbReference>
<evidence type="ECO:0000313" key="2">
    <source>
        <dbReference type="EMBL" id="MBM3226664.1"/>
    </source>
</evidence>
<dbReference type="Pfam" id="PF21006">
    <property type="entry name" value="NHase_beta_N"/>
    <property type="match status" value="1"/>
</dbReference>
<dbReference type="EMBL" id="VGLS01000997">
    <property type="protein sequence ID" value="MBM3226664.1"/>
    <property type="molecule type" value="Genomic_DNA"/>
</dbReference>
<dbReference type="InterPro" id="IPR023808">
    <property type="entry name" value="Nitrile_Hydratase_acc_put"/>
</dbReference>
<name>A0A938B508_UNCTE</name>
<dbReference type="AlphaFoldDB" id="A0A938B508"/>
<comment type="caution">
    <text evidence="2">The sequence shown here is derived from an EMBL/GenBank/DDBJ whole genome shotgun (WGS) entry which is preliminary data.</text>
</comment>
<feature type="domain" description="Nitrile hydratase beta subunit-like N-terminal" evidence="1">
    <location>
        <begin position="23"/>
        <end position="112"/>
    </location>
</feature>
<gene>
    <name evidence="2" type="ORF">FJZ47_23105</name>
</gene>
<evidence type="ECO:0000313" key="3">
    <source>
        <dbReference type="Proteomes" id="UP000712673"/>
    </source>
</evidence>
<organism evidence="2 3">
    <name type="scientific">Tectimicrobiota bacterium</name>
    <dbReference type="NCBI Taxonomy" id="2528274"/>
    <lineage>
        <taxon>Bacteria</taxon>
        <taxon>Pseudomonadati</taxon>
        <taxon>Nitrospinota/Tectimicrobiota group</taxon>
        <taxon>Candidatus Tectimicrobiota</taxon>
    </lineage>
</organism>
<dbReference type="InterPro" id="IPR042262">
    <property type="entry name" value="CN_hydtase_beta_C"/>
</dbReference>
<protein>
    <submittedName>
        <fullName evidence="2">Nitrile hydratase accessory protein</fullName>
    </submittedName>
</protein>
<dbReference type="Proteomes" id="UP000712673">
    <property type="component" value="Unassembled WGS sequence"/>
</dbReference>
<sequence>MAEETDPRIANMAEHIALPRQNGELLFQAPWEARAFGIAVALNEAGAYPWRDFSQGLAAETAAAEQPGEAQTSYYERWLTTLATLAITKGLVTPAELEQRIQEYLHQEAHAEHHAR</sequence>
<dbReference type="InterPro" id="IPR008990">
    <property type="entry name" value="Elect_transpt_acc-like_dom_sf"/>
</dbReference>
<proteinExistence type="predicted"/>
<dbReference type="NCBIfam" id="TIGR03889">
    <property type="entry name" value="nitrile_acc"/>
    <property type="match status" value="1"/>
</dbReference>
<dbReference type="SUPFAM" id="SSF50090">
    <property type="entry name" value="Electron transport accessory proteins"/>
    <property type="match status" value="1"/>
</dbReference>